<keyword evidence="11 13" id="KW-0175">Coiled coil</keyword>
<evidence type="ECO:0000256" key="5">
    <source>
        <dbReference type="ARBA" id="ARBA00022722"/>
    </source>
</evidence>
<evidence type="ECO:0000256" key="12">
    <source>
        <dbReference type="ARBA" id="ARBA00023172"/>
    </source>
</evidence>
<dbReference type="GO" id="GO:0004527">
    <property type="term" value="F:exonuclease activity"/>
    <property type="evidence" value="ECO:0007669"/>
    <property type="project" value="UniProtKB-KW"/>
</dbReference>
<evidence type="ECO:0000256" key="8">
    <source>
        <dbReference type="ARBA" id="ARBA00022801"/>
    </source>
</evidence>
<dbReference type="GO" id="GO:0004519">
    <property type="term" value="F:endonuclease activity"/>
    <property type="evidence" value="ECO:0007669"/>
    <property type="project" value="UniProtKB-KW"/>
</dbReference>
<name>A0A0D6XLP0_9STAP</name>
<evidence type="ECO:0000256" key="7">
    <source>
        <dbReference type="ARBA" id="ARBA00022759"/>
    </source>
</evidence>
<dbReference type="SUPFAM" id="SSF52540">
    <property type="entry name" value="P-loop containing nucleoside triphosphate hydrolases"/>
    <property type="match status" value="1"/>
</dbReference>
<evidence type="ECO:0000256" key="9">
    <source>
        <dbReference type="ARBA" id="ARBA00022839"/>
    </source>
</evidence>
<dbReference type="Pfam" id="PF13476">
    <property type="entry name" value="AAA_23"/>
    <property type="match status" value="1"/>
</dbReference>
<evidence type="ECO:0000256" key="11">
    <source>
        <dbReference type="ARBA" id="ARBA00023054"/>
    </source>
</evidence>
<keyword evidence="4" id="KW-0235">DNA replication</keyword>
<evidence type="ECO:0000256" key="1">
    <source>
        <dbReference type="ARBA" id="ARBA00006930"/>
    </source>
</evidence>
<sequence>MKPILLRLENFGPFVDETIDFSKIQENQLFLISGKTGSGKTMIFDGIVFALYGRASTKGRKVEDLRNQFANPKLPLKVTFEFEVRGQRYKVIRTAAYRKPGNKSDTNPTLEVYVYDTHQYVLKESKRTEGNQYLLDLIRLKEDQFRQLFILPQGEFKRFLISKTSDKQVILRTLFNTQLYDVLNHQLQDKTKDIKHDIEKQQERIEDRWQDLATFDNEVLQAYQTYASQQHDRLLEVLPKYREIGQEVVRNLENTTTQMSAKVEKVRAEIEQQNQRVDLEKKLNDVNHHIETLEAEKTKIRVLEERLKRITDSKLAVKLYQDLTNEKVQLSHYEKQIDEQKDMLQVAQQSLELLKAEQTDLEAKNETITAQRTFVNNTLYYYQNATVYQTHQANRTQNIKALETLNTQLETYQKQYQDLKASLNGEVVDIDKERMYLDQLQEATQAFDELKQAQKEAMQAEQLKEKIAKATAEIESLEAKITLKQQQVQHLSHNDQALLNHEEAVHMLRSELKTDEPCPVCRQIVRHAVEGTTIEALKSQQQQNDLLAQEIQQMREKVNAEQGSLHYLKSDYEKVAHVQFDVAQFETQQQNIASLTKAYETLRDSNKKLEKSSKRLADIEQSINQVKQEIALKTQQLARDIDAVETFEKDTGYDDIQAFVKAHKAQVKQIDDYEKVVDAQRIKIQKCEKKIYEHTSQLDRTQMMLEKTLNDVQKLTTELDDELGHLKLKDVQALKQVADEVHLEDEIKAEIKRHSDDYQVAVAKQKELKQSLASIEVVDIEILNTTFKALKTDYDQQLKQYNQTEAQLKANEVRIQEIETHIQYLKDQLSAQSELVELSEIIKGNNHRKLSLENYVLTYYLDQILIQANKRLLNMTGDRYQLVRGEKAGKGFSGLEIEVFDYYANQSRPITSLSGGETFQASLALALGLCEIVQNEQGGISLDAMFIDEGFGTLDQETLETALDTLIQLQSSGRLVGVISHVTELKERIPVILEVISNNYQSHTRLTIRE</sequence>
<evidence type="ECO:0000256" key="6">
    <source>
        <dbReference type="ARBA" id="ARBA00022741"/>
    </source>
</evidence>
<feature type="coiled-coil region" evidence="13">
    <location>
        <begin position="787"/>
        <end position="821"/>
    </location>
</feature>
<protein>
    <recommendedName>
        <fullName evidence="3">Nuclease SbcCD subunit C</fullName>
    </recommendedName>
</protein>
<reference evidence="15 17" key="1">
    <citation type="submission" date="2015-01" db="EMBL/GenBank/DDBJ databases">
        <authorList>
            <person name="Guo J."/>
        </authorList>
    </citation>
    <scope>NUCLEOTIDE SEQUENCE [LARGE SCALE GENOMIC DNA]</scope>
    <source>
        <strain evidence="15 17">DSM 22147</strain>
    </source>
</reference>
<keyword evidence="10" id="KW-0067">ATP-binding</keyword>
<evidence type="ECO:0000256" key="3">
    <source>
        <dbReference type="ARBA" id="ARBA00013368"/>
    </source>
</evidence>
<dbReference type="EMBL" id="JXWY01000175">
    <property type="protein sequence ID" value="KIX89739.1"/>
    <property type="molecule type" value="Genomic_DNA"/>
</dbReference>
<evidence type="ECO:0000313" key="18">
    <source>
        <dbReference type="Proteomes" id="UP000254100"/>
    </source>
</evidence>
<comment type="subunit">
    <text evidence="2">Heterodimer of SbcC and SbcD.</text>
</comment>
<evidence type="ECO:0000256" key="4">
    <source>
        <dbReference type="ARBA" id="ARBA00022705"/>
    </source>
</evidence>
<keyword evidence="5" id="KW-0540">Nuclease</keyword>
<dbReference type="Proteomes" id="UP000032366">
    <property type="component" value="Unassembled WGS sequence"/>
</dbReference>
<keyword evidence="8" id="KW-0378">Hydrolase</keyword>
<comment type="similarity">
    <text evidence="1">Belongs to the SMC family. SbcC subfamily.</text>
</comment>
<keyword evidence="6" id="KW-0547">Nucleotide-binding</keyword>
<dbReference type="InterPro" id="IPR027417">
    <property type="entry name" value="P-loop_NTPase"/>
</dbReference>
<dbReference type="PANTHER" id="PTHR32114">
    <property type="entry name" value="ABC TRANSPORTER ABCH.3"/>
    <property type="match status" value="1"/>
</dbReference>
<feature type="coiled-coil region" evidence="13">
    <location>
        <begin position="592"/>
        <end position="636"/>
    </location>
</feature>
<dbReference type="STRING" id="569857.TP70_11300"/>
<dbReference type="InterPro" id="IPR038729">
    <property type="entry name" value="Rad50/SbcC_AAA"/>
</dbReference>
<evidence type="ECO:0000313" key="16">
    <source>
        <dbReference type="EMBL" id="SUM57711.1"/>
    </source>
</evidence>
<feature type="coiled-coil region" evidence="13">
    <location>
        <begin position="249"/>
        <end position="371"/>
    </location>
</feature>
<evidence type="ECO:0000256" key="10">
    <source>
        <dbReference type="ARBA" id="ARBA00022840"/>
    </source>
</evidence>
<dbReference type="GO" id="GO:0006310">
    <property type="term" value="P:DNA recombination"/>
    <property type="evidence" value="ECO:0007669"/>
    <property type="project" value="UniProtKB-KW"/>
</dbReference>
<feature type="coiled-coil region" evidence="13">
    <location>
        <begin position="402"/>
        <end position="494"/>
    </location>
</feature>
<dbReference type="OrthoDB" id="9795626at2"/>
<proteinExistence type="inferred from homology"/>
<dbReference type="Gene3D" id="3.40.50.300">
    <property type="entry name" value="P-loop containing nucleotide triphosphate hydrolases"/>
    <property type="match status" value="2"/>
</dbReference>
<dbReference type="EMBL" id="UHDT01000001">
    <property type="protein sequence ID" value="SUM57711.1"/>
    <property type="molecule type" value="Genomic_DNA"/>
</dbReference>
<gene>
    <name evidence="16" type="primary">sbcC</name>
    <name evidence="16" type="ORF">NCTC13832_01399</name>
    <name evidence="15" type="ORF">TP70_11300</name>
</gene>
<feature type="coiled-coil region" evidence="13">
    <location>
        <begin position="670"/>
        <end position="718"/>
    </location>
</feature>
<organism evidence="16 18">
    <name type="scientific">Staphylococcus microti</name>
    <dbReference type="NCBI Taxonomy" id="569857"/>
    <lineage>
        <taxon>Bacteria</taxon>
        <taxon>Bacillati</taxon>
        <taxon>Bacillota</taxon>
        <taxon>Bacilli</taxon>
        <taxon>Bacillales</taxon>
        <taxon>Staphylococcaceae</taxon>
        <taxon>Staphylococcus</taxon>
    </lineage>
</organism>
<keyword evidence="7" id="KW-0255">Endonuclease</keyword>
<dbReference type="GO" id="GO:0006260">
    <property type="term" value="P:DNA replication"/>
    <property type="evidence" value="ECO:0007669"/>
    <property type="project" value="UniProtKB-KW"/>
</dbReference>
<keyword evidence="12" id="KW-0233">DNA recombination</keyword>
<dbReference type="Pfam" id="PF13558">
    <property type="entry name" value="SbcC_Walker_B"/>
    <property type="match status" value="1"/>
</dbReference>
<dbReference type="RefSeq" id="WP_044361710.1">
    <property type="nucleotide sequence ID" value="NZ_JXWY01000175.1"/>
</dbReference>
<evidence type="ECO:0000256" key="13">
    <source>
        <dbReference type="SAM" id="Coils"/>
    </source>
</evidence>
<reference evidence="16 18" key="2">
    <citation type="submission" date="2018-06" db="EMBL/GenBank/DDBJ databases">
        <authorList>
            <consortium name="Pathogen Informatics"/>
            <person name="Doyle S."/>
        </authorList>
    </citation>
    <scope>NUCLEOTIDE SEQUENCE [LARGE SCALE GENOMIC DNA]</scope>
    <source>
        <strain evidence="16 18">NCTC13832</strain>
    </source>
</reference>
<dbReference type="PANTHER" id="PTHR32114:SF2">
    <property type="entry name" value="ABC TRANSPORTER ABCH.3"/>
    <property type="match status" value="1"/>
</dbReference>
<dbReference type="GO" id="GO:0005524">
    <property type="term" value="F:ATP binding"/>
    <property type="evidence" value="ECO:0007669"/>
    <property type="project" value="UniProtKB-KW"/>
</dbReference>
<keyword evidence="17" id="KW-1185">Reference proteome</keyword>
<dbReference type="GO" id="GO:0006302">
    <property type="term" value="P:double-strand break repair"/>
    <property type="evidence" value="ECO:0007669"/>
    <property type="project" value="InterPro"/>
</dbReference>
<evidence type="ECO:0000313" key="17">
    <source>
        <dbReference type="Proteomes" id="UP000032366"/>
    </source>
</evidence>
<dbReference type="AlphaFoldDB" id="A0A0D6XLP0"/>
<evidence type="ECO:0000256" key="2">
    <source>
        <dbReference type="ARBA" id="ARBA00011322"/>
    </source>
</evidence>
<dbReference type="Proteomes" id="UP000254100">
    <property type="component" value="Unassembled WGS sequence"/>
</dbReference>
<dbReference type="GO" id="GO:0016887">
    <property type="term" value="F:ATP hydrolysis activity"/>
    <property type="evidence" value="ECO:0007669"/>
    <property type="project" value="InterPro"/>
</dbReference>
<dbReference type="NCBIfam" id="NF041751">
    <property type="entry name" value="sbcc_Staph"/>
    <property type="match status" value="1"/>
</dbReference>
<dbReference type="InterPro" id="IPR053380">
    <property type="entry name" value="SbcCD_Nuclease_C"/>
</dbReference>
<accession>A0A0D6XLP0</accession>
<evidence type="ECO:0000259" key="14">
    <source>
        <dbReference type="Pfam" id="PF13476"/>
    </source>
</evidence>
<feature type="domain" description="Rad50/SbcC-type AAA" evidence="14">
    <location>
        <begin position="6"/>
        <end position="212"/>
    </location>
</feature>
<evidence type="ECO:0000313" key="15">
    <source>
        <dbReference type="EMBL" id="KIX89739.1"/>
    </source>
</evidence>
<keyword evidence="9 16" id="KW-0269">Exonuclease</keyword>